<dbReference type="Proteomes" id="UP001596250">
    <property type="component" value="Unassembled WGS sequence"/>
</dbReference>
<keyword evidence="3" id="KW-1185">Reference proteome</keyword>
<keyword evidence="1" id="KW-1133">Transmembrane helix</keyword>
<dbReference type="Pfam" id="PF24686">
    <property type="entry name" value="FLQE3_permease"/>
    <property type="match status" value="1"/>
</dbReference>
<feature type="transmembrane region" description="Helical" evidence="1">
    <location>
        <begin position="46"/>
        <end position="70"/>
    </location>
</feature>
<gene>
    <name evidence="2" type="ORF">ACFPXP_13535</name>
</gene>
<feature type="transmembrane region" description="Helical" evidence="1">
    <location>
        <begin position="197"/>
        <end position="220"/>
    </location>
</feature>
<name>A0ABW1IQS8_9BACL</name>
<reference evidence="3" key="1">
    <citation type="journal article" date="2019" name="Int. J. Syst. Evol. Microbiol.">
        <title>The Global Catalogue of Microorganisms (GCM) 10K type strain sequencing project: providing services to taxonomists for standard genome sequencing and annotation.</title>
        <authorList>
            <consortium name="The Broad Institute Genomics Platform"/>
            <consortium name="The Broad Institute Genome Sequencing Center for Infectious Disease"/>
            <person name="Wu L."/>
            <person name="Ma J."/>
        </authorList>
    </citation>
    <scope>NUCLEOTIDE SEQUENCE [LARGE SCALE GENOMIC DNA]</scope>
    <source>
        <strain evidence="3">CCM 8749</strain>
    </source>
</reference>
<feature type="transmembrane region" description="Helical" evidence="1">
    <location>
        <begin position="151"/>
        <end position="172"/>
    </location>
</feature>
<keyword evidence="1" id="KW-0472">Membrane</keyword>
<proteinExistence type="predicted"/>
<dbReference type="InterPro" id="IPR056926">
    <property type="entry name" value="FLQE3_permease"/>
</dbReference>
<dbReference type="RefSeq" id="WP_379894803.1">
    <property type="nucleotide sequence ID" value="NZ_CBCSCT010000041.1"/>
</dbReference>
<feature type="transmembrane region" description="Helical" evidence="1">
    <location>
        <begin position="21"/>
        <end position="40"/>
    </location>
</feature>
<evidence type="ECO:0000256" key="1">
    <source>
        <dbReference type="SAM" id="Phobius"/>
    </source>
</evidence>
<accession>A0ABW1IQS8</accession>
<evidence type="ECO:0000313" key="3">
    <source>
        <dbReference type="Proteomes" id="UP001596250"/>
    </source>
</evidence>
<sequence>MTSSTWSIWMHDVRFQWRHGFYAAYVLVCLLYIVLLFQLPERWKESAAVIILFSDPAALGFFFIGGIILLEKSQGIYSPLFITPIRLGSYLWSKALSLGMLSVVAGGSIHVIHFPMGYESIYVFSGLLLSSIFFTLLGTGVAAACHTLNRFFFLSPLYASWLMLPLLGYFGIYETSLYSLLPTHSALVLLQASYDPFSVWTLIWAYAVLLFSIVMVYFWAAKKMKRYVIYRVGDE</sequence>
<comment type="caution">
    <text evidence="2">The sequence shown here is derived from an EMBL/GenBank/DDBJ whole genome shotgun (WGS) entry which is preliminary data.</text>
</comment>
<evidence type="ECO:0000313" key="2">
    <source>
        <dbReference type="EMBL" id="MFC5987426.1"/>
    </source>
</evidence>
<keyword evidence="1" id="KW-0812">Transmembrane</keyword>
<dbReference type="EMBL" id="JBHSQV010000162">
    <property type="protein sequence ID" value="MFC5987426.1"/>
    <property type="molecule type" value="Genomic_DNA"/>
</dbReference>
<feature type="transmembrane region" description="Helical" evidence="1">
    <location>
        <begin position="91"/>
        <end position="115"/>
    </location>
</feature>
<feature type="transmembrane region" description="Helical" evidence="1">
    <location>
        <begin position="121"/>
        <end position="144"/>
    </location>
</feature>
<organism evidence="2 3">
    <name type="scientific">Marinicrinis lubricantis</name>
    <dbReference type="NCBI Taxonomy" id="2086470"/>
    <lineage>
        <taxon>Bacteria</taxon>
        <taxon>Bacillati</taxon>
        <taxon>Bacillota</taxon>
        <taxon>Bacilli</taxon>
        <taxon>Bacillales</taxon>
        <taxon>Paenibacillaceae</taxon>
    </lineage>
</organism>
<protein>
    <submittedName>
        <fullName evidence="2">ABC transporter permease</fullName>
    </submittedName>
</protein>